<dbReference type="SMART" id="SM00342">
    <property type="entry name" value="HTH_ARAC"/>
    <property type="match status" value="1"/>
</dbReference>
<dbReference type="InterPro" id="IPR011051">
    <property type="entry name" value="RmlC_Cupin_sf"/>
</dbReference>
<dbReference type="AlphaFoldDB" id="A0A7X2G2V5"/>
<dbReference type="PANTHER" id="PTHR43280:SF2">
    <property type="entry name" value="HTH-TYPE TRANSCRIPTIONAL REGULATOR EXSA"/>
    <property type="match status" value="1"/>
</dbReference>
<proteinExistence type="predicted"/>
<dbReference type="EMBL" id="WJMX01000002">
    <property type="protein sequence ID" value="MRH79573.1"/>
    <property type="molecule type" value="Genomic_DNA"/>
</dbReference>
<keyword evidence="3" id="KW-0804">Transcription</keyword>
<protein>
    <submittedName>
        <fullName evidence="5">Helix-turn-helix domain-containing protein</fullName>
    </submittedName>
</protein>
<evidence type="ECO:0000256" key="1">
    <source>
        <dbReference type="ARBA" id="ARBA00023015"/>
    </source>
</evidence>
<dbReference type="GO" id="GO:0043565">
    <property type="term" value="F:sequence-specific DNA binding"/>
    <property type="evidence" value="ECO:0007669"/>
    <property type="project" value="InterPro"/>
</dbReference>
<evidence type="ECO:0000259" key="4">
    <source>
        <dbReference type="PROSITE" id="PS01124"/>
    </source>
</evidence>
<dbReference type="Proteomes" id="UP000470878">
    <property type="component" value="Unassembled WGS sequence"/>
</dbReference>
<organism evidence="5 6">
    <name type="scientific">Limosilactobacillus reuteri</name>
    <name type="common">Lactobacillus reuteri</name>
    <dbReference type="NCBI Taxonomy" id="1598"/>
    <lineage>
        <taxon>Bacteria</taxon>
        <taxon>Bacillati</taxon>
        <taxon>Bacillota</taxon>
        <taxon>Bacilli</taxon>
        <taxon>Lactobacillales</taxon>
        <taxon>Lactobacillaceae</taxon>
        <taxon>Limosilactobacillus</taxon>
    </lineage>
</organism>
<dbReference type="SUPFAM" id="SSF46689">
    <property type="entry name" value="Homeodomain-like"/>
    <property type="match status" value="1"/>
</dbReference>
<dbReference type="InterPro" id="IPR018060">
    <property type="entry name" value="HTH_AraC"/>
</dbReference>
<reference evidence="5 6" key="1">
    <citation type="submission" date="2019-11" db="EMBL/GenBank/DDBJ databases">
        <title>Draft genome sequence of 12 host-associated Lactobacillus reuteri rodent strains.</title>
        <authorList>
            <person name="Zhang S."/>
            <person name="Ozcam M."/>
            <person name="Van Pijkeren J.P."/>
        </authorList>
    </citation>
    <scope>NUCLEOTIDE SEQUENCE [LARGE SCALE GENOMIC DNA]</scope>
    <source>
        <strain evidence="5 6">CR</strain>
    </source>
</reference>
<dbReference type="PANTHER" id="PTHR43280">
    <property type="entry name" value="ARAC-FAMILY TRANSCRIPTIONAL REGULATOR"/>
    <property type="match status" value="1"/>
</dbReference>
<gene>
    <name evidence="5" type="ORF">GIX77_02075</name>
</gene>
<dbReference type="GO" id="GO:0003700">
    <property type="term" value="F:DNA-binding transcription factor activity"/>
    <property type="evidence" value="ECO:0007669"/>
    <property type="project" value="InterPro"/>
</dbReference>
<dbReference type="InterPro" id="IPR009057">
    <property type="entry name" value="Homeodomain-like_sf"/>
</dbReference>
<dbReference type="Gene3D" id="2.60.120.10">
    <property type="entry name" value="Jelly Rolls"/>
    <property type="match status" value="1"/>
</dbReference>
<keyword evidence="1" id="KW-0805">Transcription regulation</keyword>
<dbReference type="Gene3D" id="1.10.10.60">
    <property type="entry name" value="Homeodomain-like"/>
    <property type="match status" value="1"/>
</dbReference>
<keyword evidence="2" id="KW-0238">DNA-binding</keyword>
<dbReference type="InterPro" id="IPR014710">
    <property type="entry name" value="RmlC-like_jellyroll"/>
</dbReference>
<sequence length="276" mass="31736">MMNSSHHENVIVNTKLGIRFWKSAVDSNGYVPFHWHSSIEIVCVIDGKLSFTINGKTYKVEANEFIIVPSGVVHDVTNSPNIAYVLQIPLSALAQYIDHPEQVDFQNGLTTTITYKTIVSLIKELGNLIYSQPLGFRFDSEIVFLQLLKLIFTKLVSKTPLQTSNNRLKDIIIFINKHYYQKLSVNGLAKKFGYNPSYLSRLFKEQTGISLINYIYEVKINQFYQDIINTNIPIKELLLKNGLTNMRTARKDFKNMFGVLPNDIRRKNILNIQKKD</sequence>
<comment type="caution">
    <text evidence="5">The sequence shown here is derived from an EMBL/GenBank/DDBJ whole genome shotgun (WGS) entry which is preliminary data.</text>
</comment>
<dbReference type="PROSITE" id="PS01124">
    <property type="entry name" value="HTH_ARAC_FAMILY_2"/>
    <property type="match status" value="1"/>
</dbReference>
<dbReference type="Pfam" id="PF12833">
    <property type="entry name" value="HTH_18"/>
    <property type="match status" value="1"/>
</dbReference>
<dbReference type="Pfam" id="PF07883">
    <property type="entry name" value="Cupin_2"/>
    <property type="match status" value="1"/>
</dbReference>
<name>A0A7X2G2V5_LIMRT</name>
<dbReference type="InterPro" id="IPR013096">
    <property type="entry name" value="Cupin_2"/>
</dbReference>
<evidence type="ECO:0000256" key="2">
    <source>
        <dbReference type="ARBA" id="ARBA00023125"/>
    </source>
</evidence>
<evidence type="ECO:0000256" key="3">
    <source>
        <dbReference type="ARBA" id="ARBA00023163"/>
    </source>
</evidence>
<feature type="domain" description="HTH araC/xylS-type" evidence="4">
    <location>
        <begin position="169"/>
        <end position="267"/>
    </location>
</feature>
<accession>A0A7X2G2V5</accession>
<dbReference type="SUPFAM" id="SSF51182">
    <property type="entry name" value="RmlC-like cupins"/>
    <property type="match status" value="1"/>
</dbReference>
<evidence type="ECO:0000313" key="6">
    <source>
        <dbReference type="Proteomes" id="UP000470878"/>
    </source>
</evidence>
<evidence type="ECO:0000313" key="5">
    <source>
        <dbReference type="EMBL" id="MRH79573.1"/>
    </source>
</evidence>